<dbReference type="Proteomes" id="UP000325641">
    <property type="component" value="Chromosome"/>
</dbReference>
<name>A0A5P6P9A5_9BRAD</name>
<dbReference type="EMBL" id="CP044543">
    <property type="protein sequence ID" value="QFI74846.1"/>
    <property type="molecule type" value="Genomic_DNA"/>
</dbReference>
<dbReference type="OrthoDB" id="8235828at2"/>
<dbReference type="AlphaFoldDB" id="A0A5P6P9A5"/>
<protein>
    <submittedName>
        <fullName evidence="1">Uncharacterized protein</fullName>
    </submittedName>
</protein>
<proteinExistence type="predicted"/>
<organism evidence="1 2">
    <name type="scientific">Bradyrhizobium betae</name>
    <dbReference type="NCBI Taxonomy" id="244734"/>
    <lineage>
        <taxon>Bacteria</taxon>
        <taxon>Pseudomonadati</taxon>
        <taxon>Pseudomonadota</taxon>
        <taxon>Alphaproteobacteria</taxon>
        <taxon>Hyphomicrobiales</taxon>
        <taxon>Nitrobacteraceae</taxon>
        <taxon>Bradyrhizobium</taxon>
    </lineage>
</organism>
<evidence type="ECO:0000313" key="1">
    <source>
        <dbReference type="EMBL" id="QFI74846.1"/>
    </source>
</evidence>
<reference evidence="2" key="1">
    <citation type="submission" date="2019-10" db="EMBL/GenBank/DDBJ databases">
        <title>Complete Genome Sequence of Bradyrhizobium betae type strain PL7HG1T.</title>
        <authorList>
            <person name="Bromfield E.S.P."/>
            <person name="Cloutier S."/>
        </authorList>
    </citation>
    <scope>NUCLEOTIDE SEQUENCE [LARGE SCALE GENOMIC DNA]</scope>
    <source>
        <strain evidence="2">PL7HG1</strain>
    </source>
</reference>
<dbReference type="RefSeq" id="WP_151647838.1">
    <property type="nucleotide sequence ID" value="NZ_CP044543.1"/>
</dbReference>
<accession>A0A5P6P9A5</accession>
<evidence type="ECO:0000313" key="2">
    <source>
        <dbReference type="Proteomes" id="UP000325641"/>
    </source>
</evidence>
<sequence length="168" mass="18972">MSINYARFELTHVWMLAAVANLKERQAAVISARTNPSDRVRLIETFMSQVDWPEDAAAATNHYLKAMGILTTNRNLLVHSNMVEAWQNRTAIYSISRQGNTSVIQSSLEEIRQVADDLNEYFDFGHKLSNYIATNIHHAALEEGMFAISRIPALPPLPAHLDPAQRKK</sequence>
<gene>
    <name evidence="1" type="ORF">F8237_22020</name>
</gene>
<dbReference type="KEGG" id="bbet:F8237_22020"/>